<comment type="subcellular location">
    <subcellularLocation>
        <location evidence="1">Mitochondrion inner membrane</location>
        <topology evidence="1">Peripheral membrane protein</topology>
        <orientation evidence="1">Matrix side</orientation>
    </subcellularLocation>
</comment>
<dbReference type="KEGG" id="ccoa:108772367"/>
<dbReference type="CDD" id="cd20266">
    <property type="entry name" value="Complex1_LYR_NDUFA6_LYRM6"/>
    <property type="match status" value="1"/>
</dbReference>
<name>A0A151IK49_9HYME</name>
<dbReference type="Pfam" id="PF05347">
    <property type="entry name" value="Complex1_LYR"/>
    <property type="match status" value="1"/>
</dbReference>
<reference evidence="15 16" key="1">
    <citation type="submission" date="2016-03" db="EMBL/GenBank/DDBJ databases">
        <title>Cyphomyrmex costatus WGS genome.</title>
        <authorList>
            <person name="Nygaard S."/>
            <person name="Hu H."/>
            <person name="Boomsma J."/>
            <person name="Zhang G."/>
        </authorList>
    </citation>
    <scope>NUCLEOTIDE SEQUENCE [LARGE SCALE GENOMIC DNA]</scope>
    <source>
        <strain evidence="15">MS0001</strain>
        <tissue evidence="15">Whole body</tissue>
    </source>
</reference>
<dbReference type="Proteomes" id="UP000078542">
    <property type="component" value="Unassembled WGS sequence"/>
</dbReference>
<dbReference type="OrthoDB" id="14535at2759"/>
<keyword evidence="15" id="KW-0830">Ubiquinone</keyword>
<dbReference type="STRING" id="456900.A0A151IK49"/>
<keyword evidence="10" id="KW-0472">Membrane</keyword>
<dbReference type="GO" id="GO:0045271">
    <property type="term" value="C:respiratory chain complex I"/>
    <property type="evidence" value="ECO:0007669"/>
    <property type="project" value="InterPro"/>
</dbReference>
<dbReference type="GO" id="GO:0006979">
    <property type="term" value="P:response to oxidative stress"/>
    <property type="evidence" value="ECO:0007669"/>
    <property type="project" value="TreeGrafter"/>
</dbReference>
<dbReference type="GO" id="GO:0005743">
    <property type="term" value="C:mitochondrial inner membrane"/>
    <property type="evidence" value="ECO:0007669"/>
    <property type="project" value="UniProtKB-SubCell"/>
</dbReference>
<evidence type="ECO:0000256" key="12">
    <source>
        <dbReference type="ARBA" id="ARBA00032352"/>
    </source>
</evidence>
<evidence type="ECO:0000256" key="13">
    <source>
        <dbReference type="ARBA" id="ARBA00046116"/>
    </source>
</evidence>
<keyword evidence="6" id="KW-0679">Respiratory chain</keyword>
<feature type="domain" description="Complex 1 LYR protein" evidence="14">
    <location>
        <begin position="25"/>
        <end position="87"/>
    </location>
</feature>
<protein>
    <recommendedName>
        <fullName evidence="4">NADH dehydrogenase [ubiquinone] 1 alpha subcomplex subunit 6</fullName>
    </recommendedName>
    <alternativeName>
        <fullName evidence="11">Complex I-B14</fullName>
    </alternativeName>
    <alternativeName>
        <fullName evidence="12">NADH-ubiquinone oxidoreductase B14 subunit</fullName>
    </alternativeName>
</protein>
<evidence type="ECO:0000256" key="5">
    <source>
        <dbReference type="ARBA" id="ARBA00022448"/>
    </source>
</evidence>
<keyword evidence="16" id="KW-1185">Reference proteome</keyword>
<dbReference type="PANTHER" id="PTHR12964:SF0">
    <property type="entry name" value="NADH DEHYDROGENASE [UBIQUINONE] 1 ALPHA SUBCOMPLEX SUBUNIT 6"/>
    <property type="match status" value="1"/>
</dbReference>
<keyword evidence="7" id="KW-0999">Mitochondrion inner membrane</keyword>
<dbReference type="EMBL" id="KQ977255">
    <property type="protein sequence ID" value="KYN04644.1"/>
    <property type="molecule type" value="Genomic_DNA"/>
</dbReference>
<evidence type="ECO:0000256" key="2">
    <source>
        <dbReference type="ARBA" id="ARBA00009508"/>
    </source>
</evidence>
<evidence type="ECO:0000256" key="7">
    <source>
        <dbReference type="ARBA" id="ARBA00022792"/>
    </source>
</evidence>
<evidence type="ECO:0000256" key="10">
    <source>
        <dbReference type="ARBA" id="ARBA00023136"/>
    </source>
</evidence>
<dbReference type="InterPro" id="IPR016488">
    <property type="entry name" value="NADH_Ub_cplx-1_asu_su-6"/>
</dbReference>
<evidence type="ECO:0000256" key="11">
    <source>
        <dbReference type="ARBA" id="ARBA00030213"/>
    </source>
</evidence>
<keyword evidence="5" id="KW-0813">Transport</keyword>
<evidence type="ECO:0000256" key="6">
    <source>
        <dbReference type="ARBA" id="ARBA00022660"/>
    </source>
</evidence>
<evidence type="ECO:0000256" key="9">
    <source>
        <dbReference type="ARBA" id="ARBA00023128"/>
    </source>
</evidence>
<evidence type="ECO:0000313" key="16">
    <source>
        <dbReference type="Proteomes" id="UP000078542"/>
    </source>
</evidence>
<keyword evidence="9" id="KW-0496">Mitochondrion</keyword>
<dbReference type="PANTHER" id="PTHR12964">
    <property type="entry name" value="NADH-UBIQUINONE OXIDOREDUCTASE B14 SUBUNIT"/>
    <property type="match status" value="1"/>
</dbReference>
<evidence type="ECO:0000256" key="1">
    <source>
        <dbReference type="ARBA" id="ARBA00004443"/>
    </source>
</evidence>
<comment type="subunit">
    <text evidence="3">Mammalian complex I is composed of 45 different subunits.</text>
</comment>
<keyword evidence="8" id="KW-0249">Electron transport</keyword>
<dbReference type="AlphaFoldDB" id="A0A151IK49"/>
<sequence length="122" mass="14415">MASRAASVVRQVKPILSLNRDDARRKVLKLYKAWIRQVPISKLVYDIPKNEAACKQKIREEFKRHAHLTDLRIIDKVIIRGQMELQEVANIWKPKGALMHYWKETWEKKPTDFMSKFLSGQN</sequence>
<evidence type="ECO:0000256" key="8">
    <source>
        <dbReference type="ARBA" id="ARBA00022982"/>
    </source>
</evidence>
<comment type="function">
    <text evidence="13">Accessory subunit of the mitochondrial membrane respiratory chain NADH dehydrogenase (Complex I), that is believed to be not involved in catalysis. Required for proper complex I assembly. Complex I functions in the transfer of electrons from NADH to the respiratory chain. The immediate electron acceptor for the enzyme is believed to be ubiquinone.</text>
</comment>
<organism evidence="15 16">
    <name type="scientific">Cyphomyrmex costatus</name>
    <dbReference type="NCBI Taxonomy" id="456900"/>
    <lineage>
        <taxon>Eukaryota</taxon>
        <taxon>Metazoa</taxon>
        <taxon>Ecdysozoa</taxon>
        <taxon>Arthropoda</taxon>
        <taxon>Hexapoda</taxon>
        <taxon>Insecta</taxon>
        <taxon>Pterygota</taxon>
        <taxon>Neoptera</taxon>
        <taxon>Endopterygota</taxon>
        <taxon>Hymenoptera</taxon>
        <taxon>Apocrita</taxon>
        <taxon>Aculeata</taxon>
        <taxon>Formicoidea</taxon>
        <taxon>Formicidae</taxon>
        <taxon>Myrmicinae</taxon>
        <taxon>Cyphomyrmex</taxon>
    </lineage>
</organism>
<comment type="similarity">
    <text evidence="2">Belongs to the complex I LYR family.</text>
</comment>
<accession>A0A151IK49</accession>
<evidence type="ECO:0000259" key="14">
    <source>
        <dbReference type="Pfam" id="PF05347"/>
    </source>
</evidence>
<evidence type="ECO:0000256" key="3">
    <source>
        <dbReference type="ARBA" id="ARBA00011790"/>
    </source>
</evidence>
<gene>
    <name evidence="15" type="ORF">ALC62_04475</name>
</gene>
<evidence type="ECO:0000313" key="15">
    <source>
        <dbReference type="EMBL" id="KYN04644.1"/>
    </source>
</evidence>
<proteinExistence type="inferred from homology"/>
<dbReference type="InterPro" id="IPR045299">
    <property type="entry name" value="Complex1_LYR_NDUFA6_LYRM6"/>
</dbReference>
<dbReference type="InterPro" id="IPR008011">
    <property type="entry name" value="Complex1_LYR_dom"/>
</dbReference>
<evidence type="ECO:0000256" key="4">
    <source>
        <dbReference type="ARBA" id="ARBA00016386"/>
    </source>
</evidence>